<dbReference type="InterPro" id="IPR036259">
    <property type="entry name" value="MFS_trans_sf"/>
</dbReference>
<dbReference type="GO" id="GO:0016020">
    <property type="term" value="C:membrane"/>
    <property type="evidence" value="ECO:0007669"/>
    <property type="project" value="UniProtKB-SubCell"/>
</dbReference>
<dbReference type="Pfam" id="PF07690">
    <property type="entry name" value="MFS_1"/>
    <property type="match status" value="1"/>
</dbReference>
<dbReference type="WBParaSite" id="ALUE_0002017401-mRNA-1">
    <property type="protein sequence ID" value="ALUE_0002017401-mRNA-1"/>
    <property type="gene ID" value="ALUE_0002017401"/>
</dbReference>
<evidence type="ECO:0000313" key="6">
    <source>
        <dbReference type="Proteomes" id="UP000036681"/>
    </source>
</evidence>
<evidence type="ECO:0000256" key="5">
    <source>
        <dbReference type="SAM" id="Phobius"/>
    </source>
</evidence>
<evidence type="ECO:0000256" key="2">
    <source>
        <dbReference type="ARBA" id="ARBA00022692"/>
    </source>
</evidence>
<feature type="transmembrane region" description="Helical" evidence="5">
    <location>
        <begin position="345"/>
        <end position="367"/>
    </location>
</feature>
<feature type="transmembrane region" description="Helical" evidence="5">
    <location>
        <begin position="253"/>
        <end position="274"/>
    </location>
</feature>
<dbReference type="GO" id="GO:0022857">
    <property type="term" value="F:transmembrane transporter activity"/>
    <property type="evidence" value="ECO:0007669"/>
    <property type="project" value="InterPro"/>
</dbReference>
<feature type="transmembrane region" description="Helical" evidence="5">
    <location>
        <begin position="126"/>
        <end position="145"/>
    </location>
</feature>
<keyword evidence="3 5" id="KW-1133">Transmembrane helix</keyword>
<dbReference type="Proteomes" id="UP000036681">
    <property type="component" value="Unplaced"/>
</dbReference>
<keyword evidence="4 5" id="KW-0472">Membrane</keyword>
<organism evidence="6 7">
    <name type="scientific">Ascaris lumbricoides</name>
    <name type="common">Giant roundworm</name>
    <dbReference type="NCBI Taxonomy" id="6252"/>
    <lineage>
        <taxon>Eukaryota</taxon>
        <taxon>Metazoa</taxon>
        <taxon>Ecdysozoa</taxon>
        <taxon>Nematoda</taxon>
        <taxon>Chromadorea</taxon>
        <taxon>Rhabditida</taxon>
        <taxon>Spirurina</taxon>
        <taxon>Ascaridomorpha</taxon>
        <taxon>Ascaridoidea</taxon>
        <taxon>Ascarididae</taxon>
        <taxon>Ascaris</taxon>
    </lineage>
</organism>
<evidence type="ECO:0000313" key="7">
    <source>
        <dbReference type="WBParaSite" id="ALUE_0002017401-mRNA-1"/>
    </source>
</evidence>
<feature type="transmembrane region" description="Helical" evidence="5">
    <location>
        <begin position="286"/>
        <end position="309"/>
    </location>
</feature>
<reference evidence="7" key="1">
    <citation type="submission" date="2017-02" db="UniProtKB">
        <authorList>
            <consortium name="WormBaseParasite"/>
        </authorList>
    </citation>
    <scope>IDENTIFICATION</scope>
</reference>
<protein>
    <submittedName>
        <fullName evidence="7">MFS domain-containing protein</fullName>
    </submittedName>
</protein>
<proteinExistence type="predicted"/>
<dbReference type="SUPFAM" id="SSF103473">
    <property type="entry name" value="MFS general substrate transporter"/>
    <property type="match status" value="1"/>
</dbReference>
<name>A0A0M3IN46_ASCLU</name>
<feature type="transmembrane region" description="Helical" evidence="5">
    <location>
        <begin position="68"/>
        <end position="88"/>
    </location>
</feature>
<dbReference type="InterPro" id="IPR049680">
    <property type="entry name" value="FLVCR1-2_SLC49-like"/>
</dbReference>
<keyword evidence="2 5" id="KW-0812">Transmembrane</keyword>
<sequence>MDNVVLKADSKSFTVYPQRWYVLTVVCFLAFSNNTLWLSYVTLTSATSAFYCGQIIEADEDRCGVTYWTSQIFQIVGVLSGIFGMYITDKYGIRVSCYLGSLMNLIGAIIRLISSLPNIQIQSRLPLLYFGQTIAALAQPFFLCLSPKVAEFWFAENQRGLANALTFIANPLGVGIGCLIPSWIVSNSIKVTTNSMEIFYLNALTLTLALIVMVMSFGVSSGKPPTPPSASSENDNTPNFIQGLKQLCRNRQFYIQMLTFGLAFAIEWSLFVTIDPMLVEIGYNSINGYLISMTAISGVFGSILAGFIVDKNKRFNEVIKSCYIGIAICASAICLFVRHKNTDGSFYLSAILVILIILLGFFAIPVFPVGKRRIIIDQFNIS</sequence>
<keyword evidence="6" id="KW-1185">Reference proteome</keyword>
<evidence type="ECO:0000256" key="1">
    <source>
        <dbReference type="ARBA" id="ARBA00004141"/>
    </source>
</evidence>
<dbReference type="InterPro" id="IPR011701">
    <property type="entry name" value="MFS"/>
</dbReference>
<feature type="transmembrane region" description="Helical" evidence="5">
    <location>
        <begin position="95"/>
        <end position="114"/>
    </location>
</feature>
<dbReference type="Gene3D" id="1.20.1250.20">
    <property type="entry name" value="MFS general substrate transporter like domains"/>
    <property type="match status" value="1"/>
</dbReference>
<dbReference type="PANTHER" id="PTHR10924:SF8">
    <property type="entry name" value="MFS DOMAIN-CONTAINING PROTEIN-RELATED"/>
    <property type="match status" value="1"/>
</dbReference>
<dbReference type="PANTHER" id="PTHR10924">
    <property type="entry name" value="MAJOR FACILITATOR SUPERFAMILY PROTEIN-RELATED"/>
    <property type="match status" value="1"/>
</dbReference>
<evidence type="ECO:0000256" key="4">
    <source>
        <dbReference type="ARBA" id="ARBA00023136"/>
    </source>
</evidence>
<comment type="subcellular location">
    <subcellularLocation>
        <location evidence="1">Membrane</location>
        <topology evidence="1">Multi-pass membrane protein</topology>
    </subcellularLocation>
</comment>
<dbReference type="AlphaFoldDB" id="A0A0M3IN46"/>
<feature type="transmembrane region" description="Helical" evidence="5">
    <location>
        <begin position="321"/>
        <end position="339"/>
    </location>
</feature>
<feature type="transmembrane region" description="Helical" evidence="5">
    <location>
        <begin position="198"/>
        <end position="219"/>
    </location>
</feature>
<feature type="transmembrane region" description="Helical" evidence="5">
    <location>
        <begin position="20"/>
        <end position="40"/>
    </location>
</feature>
<feature type="transmembrane region" description="Helical" evidence="5">
    <location>
        <begin position="165"/>
        <end position="186"/>
    </location>
</feature>
<evidence type="ECO:0000256" key="3">
    <source>
        <dbReference type="ARBA" id="ARBA00022989"/>
    </source>
</evidence>
<accession>A0A0M3IN46</accession>